<keyword evidence="1" id="KW-1133">Transmembrane helix</keyword>
<reference evidence="2 3" key="1">
    <citation type="submission" date="2019-08" db="EMBL/GenBank/DDBJ databases">
        <title>Seonamhaeicola sediminis sp. nov., isolated from marine sediment.</title>
        <authorList>
            <person name="Cao W.R."/>
        </authorList>
    </citation>
    <scope>NUCLEOTIDE SEQUENCE [LARGE SCALE GENOMIC DNA]</scope>
    <source>
        <strain evidence="2 3">B011</strain>
    </source>
</reference>
<dbReference type="AlphaFoldDB" id="A0A5D0HSY5"/>
<gene>
    <name evidence="2" type="ORF">FUA24_13925</name>
</gene>
<dbReference type="EMBL" id="VSDQ01000679">
    <property type="protein sequence ID" value="TYA74418.1"/>
    <property type="molecule type" value="Genomic_DNA"/>
</dbReference>
<proteinExistence type="predicted"/>
<feature type="transmembrane region" description="Helical" evidence="1">
    <location>
        <begin position="38"/>
        <end position="56"/>
    </location>
</feature>
<accession>A0A5D0HSY5</accession>
<dbReference type="RefSeq" id="WP_148543334.1">
    <property type="nucleotide sequence ID" value="NZ_VSDQ01000679.1"/>
</dbReference>
<evidence type="ECO:0000313" key="3">
    <source>
        <dbReference type="Proteomes" id="UP000323930"/>
    </source>
</evidence>
<keyword evidence="3" id="KW-1185">Reference proteome</keyword>
<protein>
    <submittedName>
        <fullName evidence="2">Uncharacterized protein</fullName>
    </submittedName>
</protein>
<name>A0A5D0HSY5_9FLAO</name>
<evidence type="ECO:0000256" key="1">
    <source>
        <dbReference type="SAM" id="Phobius"/>
    </source>
</evidence>
<comment type="caution">
    <text evidence="2">The sequence shown here is derived from an EMBL/GenBank/DDBJ whole genome shotgun (WGS) entry which is preliminary data.</text>
</comment>
<evidence type="ECO:0000313" key="2">
    <source>
        <dbReference type="EMBL" id="TYA74418.1"/>
    </source>
</evidence>
<keyword evidence="1" id="KW-0812">Transmembrane</keyword>
<keyword evidence="1" id="KW-0472">Membrane</keyword>
<sequence length="65" mass="7462">MKLFKIYNAEIIFYFIVLIVCVSYFLLNGIESDGPADFIISILMLIILCTVMVSKINDNKRALEK</sequence>
<feature type="transmembrane region" description="Helical" evidence="1">
    <location>
        <begin position="7"/>
        <end position="26"/>
    </location>
</feature>
<dbReference type="Proteomes" id="UP000323930">
    <property type="component" value="Unassembled WGS sequence"/>
</dbReference>
<organism evidence="2 3">
    <name type="scientific">Seonamhaeicola marinus</name>
    <dbReference type="NCBI Taxonomy" id="1912246"/>
    <lineage>
        <taxon>Bacteria</taxon>
        <taxon>Pseudomonadati</taxon>
        <taxon>Bacteroidota</taxon>
        <taxon>Flavobacteriia</taxon>
        <taxon>Flavobacteriales</taxon>
        <taxon>Flavobacteriaceae</taxon>
    </lineage>
</organism>